<reference evidence="5" key="1">
    <citation type="submission" date="2022-08" db="EMBL/GenBank/DDBJ databases">
        <title>Catabolic pathway analysis in culturable SAR92 clade bacteria reveals their overlooked roles in DMSP degradation in coastal seas.</title>
        <authorList>
            <person name="He X."/>
            <person name="Zhang X."/>
            <person name="Zhang Y."/>
        </authorList>
    </citation>
    <scope>NUCLEOTIDE SEQUENCE</scope>
    <source>
        <strain evidence="5">H455</strain>
    </source>
</reference>
<dbReference type="CDD" id="cd06170">
    <property type="entry name" value="LuxR_C_like"/>
    <property type="match status" value="1"/>
</dbReference>
<dbReference type="SMART" id="SM00421">
    <property type="entry name" value="HTH_LUXR"/>
    <property type="match status" value="1"/>
</dbReference>
<dbReference type="Proteomes" id="UP001059934">
    <property type="component" value="Chromosome"/>
</dbReference>
<evidence type="ECO:0000256" key="1">
    <source>
        <dbReference type="ARBA" id="ARBA00023015"/>
    </source>
</evidence>
<accession>A0ABY5TMW5</accession>
<dbReference type="Gene3D" id="1.10.10.10">
    <property type="entry name" value="Winged helix-like DNA-binding domain superfamily/Winged helix DNA-binding domain"/>
    <property type="match status" value="1"/>
</dbReference>
<dbReference type="InterPro" id="IPR016032">
    <property type="entry name" value="Sig_transdc_resp-reg_C-effctor"/>
</dbReference>
<sequence>MPYERNNVIVVKILGAPTSALKAISEISSHSLADNIVTMSLTPNFDFFKRKALNEVKSKNKISKLTVLNLVFDDSSELKATPPPSQIGHDKLSFINQKQLANLEEFSSFVIASVLPEIPLPEEFWIPVESLLTKREWDILQLVYQGNSSKKIAAARTLSHRTVELHRQNCAHKLGPITPILLASLFSSSVLETYSWANPEVEAAI</sequence>
<keyword evidence="3" id="KW-0804">Transcription</keyword>
<dbReference type="Pfam" id="PF00196">
    <property type="entry name" value="GerE"/>
    <property type="match status" value="1"/>
</dbReference>
<name>A0ABY5TMW5_9GAMM</name>
<dbReference type="PANTHER" id="PTHR44688">
    <property type="entry name" value="DNA-BINDING TRANSCRIPTIONAL ACTIVATOR DEVR_DOSR"/>
    <property type="match status" value="1"/>
</dbReference>
<organism evidence="5 6">
    <name type="scientific">SAR92 clade bacterium H455</name>
    <dbReference type="NCBI Taxonomy" id="2974818"/>
    <lineage>
        <taxon>Bacteria</taxon>
        <taxon>Pseudomonadati</taxon>
        <taxon>Pseudomonadota</taxon>
        <taxon>Gammaproteobacteria</taxon>
        <taxon>Cellvibrionales</taxon>
        <taxon>Porticoccaceae</taxon>
        <taxon>SAR92 clade</taxon>
    </lineage>
</organism>
<keyword evidence="2" id="KW-0238">DNA-binding</keyword>
<evidence type="ECO:0000256" key="2">
    <source>
        <dbReference type="ARBA" id="ARBA00023125"/>
    </source>
</evidence>
<keyword evidence="6" id="KW-1185">Reference proteome</keyword>
<gene>
    <name evidence="5" type="ORF">NYF23_11095</name>
</gene>
<dbReference type="PRINTS" id="PR00038">
    <property type="entry name" value="HTHLUXR"/>
</dbReference>
<feature type="domain" description="HTH luxR-type" evidence="4">
    <location>
        <begin position="129"/>
        <end position="186"/>
    </location>
</feature>
<evidence type="ECO:0000313" key="5">
    <source>
        <dbReference type="EMBL" id="UVW34549.1"/>
    </source>
</evidence>
<evidence type="ECO:0000256" key="3">
    <source>
        <dbReference type="ARBA" id="ARBA00023163"/>
    </source>
</evidence>
<dbReference type="PANTHER" id="PTHR44688:SF16">
    <property type="entry name" value="DNA-BINDING TRANSCRIPTIONAL ACTIVATOR DEVR_DOSR"/>
    <property type="match status" value="1"/>
</dbReference>
<proteinExistence type="predicted"/>
<dbReference type="SUPFAM" id="SSF46894">
    <property type="entry name" value="C-terminal effector domain of the bipartite response regulators"/>
    <property type="match status" value="1"/>
</dbReference>
<dbReference type="InterPro" id="IPR036388">
    <property type="entry name" value="WH-like_DNA-bd_sf"/>
</dbReference>
<keyword evidence="1" id="KW-0805">Transcription regulation</keyword>
<protein>
    <submittedName>
        <fullName evidence="5">Helix-turn-helix transcriptional regulator</fullName>
    </submittedName>
</protein>
<dbReference type="EMBL" id="CP103416">
    <property type="protein sequence ID" value="UVW34549.1"/>
    <property type="molecule type" value="Genomic_DNA"/>
</dbReference>
<evidence type="ECO:0000259" key="4">
    <source>
        <dbReference type="SMART" id="SM00421"/>
    </source>
</evidence>
<dbReference type="InterPro" id="IPR000792">
    <property type="entry name" value="Tscrpt_reg_LuxR_C"/>
</dbReference>
<evidence type="ECO:0000313" key="6">
    <source>
        <dbReference type="Proteomes" id="UP001059934"/>
    </source>
</evidence>